<dbReference type="EMBL" id="QOPI01000004">
    <property type="protein sequence ID" value="RCL45201.1"/>
    <property type="molecule type" value="Genomic_DNA"/>
</dbReference>
<evidence type="ECO:0000256" key="1">
    <source>
        <dbReference type="ARBA" id="ARBA00006484"/>
    </source>
</evidence>
<protein>
    <submittedName>
        <fullName evidence="3">Pteridine reductase</fullName>
        <ecNumber evidence="3">1.5.1.33</ecNumber>
    </submittedName>
</protein>
<dbReference type="GO" id="GO:0047040">
    <property type="term" value="F:pteridine reductase activity"/>
    <property type="evidence" value="ECO:0007669"/>
    <property type="project" value="UniProtKB-EC"/>
</dbReference>
<dbReference type="PRINTS" id="PR00080">
    <property type="entry name" value="SDRFAMILY"/>
</dbReference>
<dbReference type="Pfam" id="PF13561">
    <property type="entry name" value="adh_short_C2"/>
    <property type="match status" value="1"/>
</dbReference>
<evidence type="ECO:0000256" key="2">
    <source>
        <dbReference type="ARBA" id="ARBA00023002"/>
    </source>
</evidence>
<proteinExistence type="inferred from homology"/>
<dbReference type="EC" id="1.5.1.33" evidence="3"/>
<evidence type="ECO:0000313" key="3">
    <source>
        <dbReference type="EMBL" id="RCL45201.1"/>
    </source>
</evidence>
<dbReference type="Gene3D" id="3.40.50.720">
    <property type="entry name" value="NAD(P)-binding Rossmann-like Domain"/>
    <property type="match status" value="1"/>
</dbReference>
<organism evidence="3 4">
    <name type="scientific">SAR86 cluster bacterium</name>
    <dbReference type="NCBI Taxonomy" id="2030880"/>
    <lineage>
        <taxon>Bacteria</taxon>
        <taxon>Pseudomonadati</taxon>
        <taxon>Pseudomonadota</taxon>
        <taxon>Gammaproteobacteria</taxon>
        <taxon>SAR86 cluster</taxon>
    </lineage>
</organism>
<sequence>MHKVILVTGAAQRIGKEISKVFADDNWNVIIHYNNSADAALELAKELNHNREGSAAIVQANLDKDQDIERLINEASASYGQIDALINNASSFYATPLSDISNENWDNLMGSNLKGPLFISRGLAHLLEESSGSIVNITDINIDKGMAGFSIYSAAKGGLQAITKALAKELAPKIKVNAIAPGAILEPPGKSWSEDELNNILKKIPLNRIGNESDIAHAVKFLVDSRYITGQTIKVDGGRSLA</sequence>
<dbReference type="PRINTS" id="PR00081">
    <property type="entry name" value="GDHRDH"/>
</dbReference>
<dbReference type="InterPro" id="IPR036291">
    <property type="entry name" value="NAD(P)-bd_dom_sf"/>
</dbReference>
<dbReference type="PANTHER" id="PTHR43639:SF1">
    <property type="entry name" value="SHORT-CHAIN DEHYDROGENASE_REDUCTASE FAMILY PROTEIN"/>
    <property type="match status" value="1"/>
</dbReference>
<dbReference type="FunFam" id="3.40.50.720:FF:000173">
    <property type="entry name" value="3-oxoacyl-[acyl-carrier protein] reductase"/>
    <property type="match status" value="1"/>
</dbReference>
<name>A0A368C6T9_9GAMM</name>
<comment type="caution">
    <text evidence="3">The sequence shown here is derived from an EMBL/GenBank/DDBJ whole genome shotgun (WGS) entry which is preliminary data.</text>
</comment>
<dbReference type="InterPro" id="IPR020904">
    <property type="entry name" value="Sc_DH/Rdtase_CS"/>
</dbReference>
<reference evidence="3 4" key="1">
    <citation type="journal article" date="2018" name="Microbiome">
        <title>Fine metagenomic profile of the Mediterranean stratified and mixed water columns revealed by assembly and recruitment.</title>
        <authorList>
            <person name="Haro-Moreno J.M."/>
            <person name="Lopez-Perez M."/>
            <person name="De La Torre J.R."/>
            <person name="Picazo A."/>
            <person name="Camacho A."/>
            <person name="Rodriguez-Valera F."/>
        </authorList>
    </citation>
    <scope>NUCLEOTIDE SEQUENCE [LARGE SCALE GENOMIC DNA]</scope>
    <source>
        <strain evidence="3">MED-G78</strain>
    </source>
</reference>
<dbReference type="SUPFAM" id="SSF51735">
    <property type="entry name" value="NAD(P)-binding Rossmann-fold domains"/>
    <property type="match status" value="1"/>
</dbReference>
<evidence type="ECO:0000313" key="4">
    <source>
        <dbReference type="Proteomes" id="UP000252915"/>
    </source>
</evidence>
<dbReference type="PROSITE" id="PS00061">
    <property type="entry name" value="ADH_SHORT"/>
    <property type="match status" value="1"/>
</dbReference>
<dbReference type="AlphaFoldDB" id="A0A368C6T9"/>
<dbReference type="PANTHER" id="PTHR43639">
    <property type="entry name" value="OXIDOREDUCTASE, SHORT-CHAIN DEHYDROGENASE/REDUCTASE FAMILY (AFU_ORTHOLOGUE AFUA_5G02870)"/>
    <property type="match status" value="1"/>
</dbReference>
<dbReference type="NCBIfam" id="NF006598">
    <property type="entry name" value="PRK09135.1"/>
    <property type="match status" value="1"/>
</dbReference>
<keyword evidence="2 3" id="KW-0560">Oxidoreductase</keyword>
<dbReference type="Proteomes" id="UP000252915">
    <property type="component" value="Unassembled WGS sequence"/>
</dbReference>
<accession>A0A368C6T9</accession>
<gene>
    <name evidence="3" type="ORF">DBW92_01505</name>
</gene>
<dbReference type="InterPro" id="IPR002347">
    <property type="entry name" value="SDR_fam"/>
</dbReference>
<comment type="similarity">
    <text evidence="1">Belongs to the short-chain dehydrogenases/reductases (SDR) family.</text>
</comment>